<evidence type="ECO:0000313" key="12">
    <source>
        <dbReference type="EMBL" id="KAG9444676.1"/>
    </source>
</evidence>
<comment type="caution">
    <text evidence="12">The sequence shown here is derived from an EMBL/GenBank/DDBJ whole genome shotgun (WGS) entry which is preliminary data.</text>
</comment>
<keyword evidence="6" id="KW-1133">Transmembrane helix</keyword>
<dbReference type="Pfam" id="PF10699">
    <property type="entry name" value="HAP2-GCS1"/>
    <property type="match status" value="1"/>
</dbReference>
<dbReference type="InterPro" id="IPR040326">
    <property type="entry name" value="HAP2/GCS1"/>
</dbReference>
<evidence type="ECO:0000256" key="6">
    <source>
        <dbReference type="ARBA" id="ARBA00022989"/>
    </source>
</evidence>
<proteinExistence type="inferred from homology"/>
<evidence type="ECO:0000256" key="4">
    <source>
        <dbReference type="ARBA" id="ARBA00022692"/>
    </source>
</evidence>
<evidence type="ECO:0000313" key="13">
    <source>
        <dbReference type="Proteomes" id="UP000825729"/>
    </source>
</evidence>
<keyword evidence="4" id="KW-0812">Transmembrane</keyword>
<dbReference type="AlphaFoldDB" id="A0AAV7EA61"/>
<evidence type="ECO:0000256" key="3">
    <source>
        <dbReference type="ARBA" id="ARBA00022475"/>
    </source>
</evidence>
<evidence type="ECO:0000256" key="8">
    <source>
        <dbReference type="ARBA" id="ARBA00023136"/>
    </source>
</evidence>
<dbReference type="PANTHER" id="PTHR31764:SF0">
    <property type="entry name" value="GENERATIVE CELL SPECIFIC-1_HAP2 DOMAIN-CONTAINING PROTEIN"/>
    <property type="match status" value="1"/>
</dbReference>
<dbReference type="Proteomes" id="UP000825729">
    <property type="component" value="Unassembled WGS sequence"/>
</dbReference>
<evidence type="ECO:0000256" key="1">
    <source>
        <dbReference type="ARBA" id="ARBA00004251"/>
    </source>
</evidence>
<evidence type="ECO:0000256" key="9">
    <source>
        <dbReference type="ARBA" id="ARBA00023157"/>
    </source>
</evidence>
<keyword evidence="10" id="KW-0278">Fertilization</keyword>
<dbReference type="InterPro" id="IPR018928">
    <property type="entry name" value="HAP2/GCS1_dom"/>
</dbReference>
<sequence>MNLLIELRADDIEYVYQRSPGKIISVTVLTFEALTQFGTATITTRNIGTLEASYNITFDCSKGIGRMEIFSLVNHAETNAQVSSTSAATFNISALVGF</sequence>
<dbReference type="GO" id="GO:0005886">
    <property type="term" value="C:plasma membrane"/>
    <property type="evidence" value="ECO:0007669"/>
    <property type="project" value="UniProtKB-SubCell"/>
</dbReference>
<keyword evidence="5" id="KW-0732">Signal</keyword>
<keyword evidence="3" id="KW-1003">Cell membrane</keyword>
<evidence type="ECO:0000256" key="2">
    <source>
        <dbReference type="ARBA" id="ARBA00010929"/>
    </source>
</evidence>
<dbReference type="GO" id="GO:0008289">
    <property type="term" value="F:lipid binding"/>
    <property type="evidence" value="ECO:0007669"/>
    <property type="project" value="UniProtKB-KW"/>
</dbReference>
<organism evidence="12 13">
    <name type="scientific">Aristolochia fimbriata</name>
    <name type="common">White veined hardy Dutchman's pipe vine</name>
    <dbReference type="NCBI Taxonomy" id="158543"/>
    <lineage>
        <taxon>Eukaryota</taxon>
        <taxon>Viridiplantae</taxon>
        <taxon>Streptophyta</taxon>
        <taxon>Embryophyta</taxon>
        <taxon>Tracheophyta</taxon>
        <taxon>Spermatophyta</taxon>
        <taxon>Magnoliopsida</taxon>
        <taxon>Magnoliidae</taxon>
        <taxon>Piperales</taxon>
        <taxon>Aristolochiaceae</taxon>
        <taxon>Aristolochia</taxon>
    </lineage>
</organism>
<keyword evidence="9" id="KW-1015">Disulfide bond</keyword>
<name>A0AAV7EA61_ARIFI</name>
<reference evidence="12 13" key="1">
    <citation type="submission" date="2021-07" db="EMBL/GenBank/DDBJ databases">
        <title>The Aristolochia fimbriata genome: insights into angiosperm evolution, floral development and chemical biosynthesis.</title>
        <authorList>
            <person name="Jiao Y."/>
        </authorList>
    </citation>
    <scope>NUCLEOTIDE SEQUENCE [LARGE SCALE GENOMIC DNA]</scope>
    <source>
        <strain evidence="12">IBCAS-2021</strain>
        <tissue evidence="12">Leaf</tissue>
    </source>
</reference>
<evidence type="ECO:0000256" key="5">
    <source>
        <dbReference type="ARBA" id="ARBA00022729"/>
    </source>
</evidence>
<keyword evidence="13" id="KW-1185">Reference proteome</keyword>
<evidence type="ECO:0000256" key="10">
    <source>
        <dbReference type="ARBA" id="ARBA00023279"/>
    </source>
</evidence>
<comment type="subcellular location">
    <subcellularLocation>
        <location evidence="1">Cell membrane</location>
        <topology evidence="1">Single-pass type I membrane protein</topology>
    </subcellularLocation>
</comment>
<evidence type="ECO:0000256" key="7">
    <source>
        <dbReference type="ARBA" id="ARBA00023121"/>
    </source>
</evidence>
<keyword evidence="7" id="KW-0446">Lipid-binding</keyword>
<comment type="similarity">
    <text evidence="2">Belongs to the HAP2/GCS1 family.</text>
</comment>
<feature type="domain" description="Generative cell specific-1/HAP2" evidence="11">
    <location>
        <begin position="2"/>
        <end position="68"/>
    </location>
</feature>
<keyword evidence="8" id="KW-0472">Membrane</keyword>
<dbReference type="PANTHER" id="PTHR31764">
    <property type="entry name" value="PROTEIN HAPLESS 2"/>
    <property type="match status" value="1"/>
</dbReference>
<protein>
    <recommendedName>
        <fullName evidence="11">Generative cell specific-1/HAP2 domain-containing protein</fullName>
    </recommendedName>
</protein>
<evidence type="ECO:0000259" key="11">
    <source>
        <dbReference type="Pfam" id="PF10699"/>
    </source>
</evidence>
<accession>A0AAV7EA61</accession>
<gene>
    <name evidence="12" type="ORF">H6P81_016016</name>
</gene>
<dbReference type="EMBL" id="JAINDJ010000006">
    <property type="protein sequence ID" value="KAG9444676.1"/>
    <property type="molecule type" value="Genomic_DNA"/>
</dbReference>